<dbReference type="NCBIfam" id="TIGR01933">
    <property type="entry name" value="hflK"/>
    <property type="match status" value="1"/>
</dbReference>
<comment type="subunit">
    <text evidence="6">HflC and HflK may interact to form a multimeric complex.</text>
</comment>
<keyword evidence="9" id="KW-0378">Hydrolase</keyword>
<dbReference type="InterPro" id="IPR010201">
    <property type="entry name" value="HflK"/>
</dbReference>
<keyword evidence="4 6" id="KW-1133">Transmembrane helix</keyword>
<dbReference type="Pfam" id="PF01145">
    <property type="entry name" value="Band_7"/>
    <property type="match status" value="1"/>
</dbReference>
<dbReference type="SUPFAM" id="SSF117892">
    <property type="entry name" value="Band 7/SPFH domain"/>
    <property type="match status" value="1"/>
</dbReference>
<dbReference type="SMART" id="SM00244">
    <property type="entry name" value="PHB"/>
    <property type="match status" value="1"/>
</dbReference>
<dbReference type="CDD" id="cd03404">
    <property type="entry name" value="SPFH_HflK"/>
    <property type="match status" value="1"/>
</dbReference>
<evidence type="ECO:0000313" key="9">
    <source>
        <dbReference type="EMBL" id="MEM5948401.1"/>
    </source>
</evidence>
<evidence type="ECO:0000256" key="3">
    <source>
        <dbReference type="ARBA" id="ARBA00022692"/>
    </source>
</evidence>
<name>A0ABU9UCK6_9SPIR</name>
<dbReference type="Proteomes" id="UP001466331">
    <property type="component" value="Unassembled WGS sequence"/>
</dbReference>
<comment type="subcellular location">
    <subcellularLocation>
        <location evidence="1">Membrane</location>
        <topology evidence="1">Single-pass membrane protein</topology>
    </subcellularLocation>
</comment>
<evidence type="ECO:0000313" key="10">
    <source>
        <dbReference type="Proteomes" id="UP001466331"/>
    </source>
</evidence>
<keyword evidence="5 6" id="KW-0472">Membrane</keyword>
<comment type="similarity">
    <text evidence="2 6">Belongs to the band 7/mec-2 family. HflK subfamily.</text>
</comment>
<dbReference type="RefSeq" id="WP_420069850.1">
    <property type="nucleotide sequence ID" value="NZ_JBCHKQ010000003.1"/>
</dbReference>
<protein>
    <recommendedName>
        <fullName evidence="6">Protein HflK</fullName>
    </recommendedName>
</protein>
<evidence type="ECO:0000256" key="7">
    <source>
        <dbReference type="SAM" id="Coils"/>
    </source>
</evidence>
<evidence type="ECO:0000256" key="2">
    <source>
        <dbReference type="ARBA" id="ARBA00006971"/>
    </source>
</evidence>
<dbReference type="PANTHER" id="PTHR43327:SF2">
    <property type="entry name" value="MODULATOR OF FTSH PROTEASE HFLK"/>
    <property type="match status" value="1"/>
</dbReference>
<dbReference type="Gene3D" id="3.30.479.30">
    <property type="entry name" value="Band 7 domain"/>
    <property type="match status" value="1"/>
</dbReference>
<evidence type="ECO:0000259" key="8">
    <source>
        <dbReference type="SMART" id="SM00244"/>
    </source>
</evidence>
<organism evidence="9 10">
    <name type="scientific">Rarispira pelagica</name>
    <dbReference type="NCBI Taxonomy" id="3141764"/>
    <lineage>
        <taxon>Bacteria</taxon>
        <taxon>Pseudomonadati</taxon>
        <taxon>Spirochaetota</taxon>
        <taxon>Spirochaetia</taxon>
        <taxon>Winmispirales</taxon>
        <taxon>Winmispiraceae</taxon>
        <taxon>Rarispira</taxon>
    </lineage>
</organism>
<dbReference type="PANTHER" id="PTHR43327">
    <property type="entry name" value="STOMATIN-LIKE PROTEIN 2, MITOCHONDRIAL"/>
    <property type="match status" value="1"/>
</dbReference>
<sequence>MGEYVNISGREFPIKIIVYVILILLVIIAIFTSFFTVDAKEESVITRLGRYNRTVGAGFHWKLPLGIEKNYNVPTQEIQNMTFGFRTEKAGIVTVYSDRDYSSESIMLTGDLNIVDVEWIIQYRINDPRAWLFNVEDRTKTIRDISQSVINQLVGDRAILDVISTDRPEIEIQAQELMNDIFTQYNLGIRITTVKLQNVGPPSGEVKDAFEDVNKAEQDMNRLINEGKEAYNKEIPKAEGEAQRIIQEAEGYKAERINRAKGEANRFLSVLTEYRKAPDITRARLYYETLEKILANRDTLDIIDSNLENFLPLKEVGKNIGGTR</sequence>
<proteinExistence type="inferred from homology"/>
<evidence type="ECO:0000256" key="6">
    <source>
        <dbReference type="RuleBase" id="RU364113"/>
    </source>
</evidence>
<gene>
    <name evidence="9" type="primary">hflK</name>
    <name evidence="9" type="ORF">WKV44_07570</name>
</gene>
<evidence type="ECO:0000256" key="1">
    <source>
        <dbReference type="ARBA" id="ARBA00004167"/>
    </source>
</evidence>
<dbReference type="GO" id="GO:0008233">
    <property type="term" value="F:peptidase activity"/>
    <property type="evidence" value="ECO:0007669"/>
    <property type="project" value="UniProtKB-KW"/>
</dbReference>
<comment type="function">
    <text evidence="6">HflC and HflK could encode or regulate a protease.</text>
</comment>
<dbReference type="InterPro" id="IPR050710">
    <property type="entry name" value="Band7/mec-2_domain"/>
</dbReference>
<comment type="caution">
    <text evidence="9">The sequence shown here is derived from an EMBL/GenBank/DDBJ whole genome shotgun (WGS) entry which is preliminary data.</text>
</comment>
<dbReference type="InterPro" id="IPR036013">
    <property type="entry name" value="Band_7/SPFH_dom_sf"/>
</dbReference>
<evidence type="ECO:0000256" key="4">
    <source>
        <dbReference type="ARBA" id="ARBA00022989"/>
    </source>
</evidence>
<keyword evidence="10" id="KW-1185">Reference proteome</keyword>
<keyword evidence="9" id="KW-0645">Protease</keyword>
<feature type="coiled-coil region" evidence="7">
    <location>
        <begin position="206"/>
        <end position="255"/>
    </location>
</feature>
<dbReference type="GO" id="GO:0006508">
    <property type="term" value="P:proteolysis"/>
    <property type="evidence" value="ECO:0007669"/>
    <property type="project" value="UniProtKB-KW"/>
</dbReference>
<reference evidence="9 10" key="1">
    <citation type="submission" date="2024-03" db="EMBL/GenBank/DDBJ databases">
        <title>Ignisphaera cupida sp. nov., a hyperthermophilic hydrolytic archaeon from a hot spring of Kamchatka, and proposal of Ignisphaeraceae fam. nov.</title>
        <authorList>
            <person name="Podosokorskaya O.A."/>
            <person name="Elcheninov A.G."/>
            <person name="Maltseva A.I."/>
            <person name="Zayulina K.S."/>
            <person name="Novikov A."/>
            <person name="Merkel A.Y."/>
        </authorList>
    </citation>
    <scope>NUCLEOTIDE SEQUENCE [LARGE SCALE GENOMIC DNA]</scope>
    <source>
        <strain evidence="9 10">38H-sp</strain>
    </source>
</reference>
<keyword evidence="3 6" id="KW-0812">Transmembrane</keyword>
<evidence type="ECO:0000256" key="5">
    <source>
        <dbReference type="ARBA" id="ARBA00023136"/>
    </source>
</evidence>
<accession>A0ABU9UCK6</accession>
<feature type="transmembrane region" description="Helical" evidence="6">
    <location>
        <begin position="16"/>
        <end position="37"/>
    </location>
</feature>
<dbReference type="InterPro" id="IPR001107">
    <property type="entry name" value="Band_7"/>
</dbReference>
<keyword evidence="7" id="KW-0175">Coiled coil</keyword>
<feature type="domain" description="Band 7" evidence="8">
    <location>
        <begin position="32"/>
        <end position="214"/>
    </location>
</feature>
<dbReference type="EMBL" id="JBCHKQ010000003">
    <property type="protein sequence ID" value="MEM5948401.1"/>
    <property type="molecule type" value="Genomic_DNA"/>
</dbReference>